<gene>
    <name evidence="4" type="ORF">LOX96_16755</name>
</gene>
<dbReference type="InterPro" id="IPR013126">
    <property type="entry name" value="Hsp_70_fam"/>
</dbReference>
<dbReference type="Gene3D" id="3.90.640.10">
    <property type="entry name" value="Actin, Chain A, domain 4"/>
    <property type="match status" value="1"/>
</dbReference>
<dbReference type="PANTHER" id="PTHR19375">
    <property type="entry name" value="HEAT SHOCK PROTEIN 70KDA"/>
    <property type="match status" value="1"/>
</dbReference>
<comment type="caution">
    <text evidence="4">The sequence shown here is derived from an EMBL/GenBank/DDBJ whole genome shotgun (WGS) entry which is preliminary data.</text>
</comment>
<dbReference type="InterPro" id="IPR018181">
    <property type="entry name" value="Heat_shock_70_CS"/>
</dbReference>
<dbReference type="AlphaFoldDB" id="A0A9X2D3F3"/>
<keyword evidence="3" id="KW-0067">ATP-binding</keyword>
<dbReference type="Proteomes" id="UP001139721">
    <property type="component" value="Unassembled WGS sequence"/>
</dbReference>
<organism evidence="4 5">
    <name type="scientific">Legionella maioricensis</name>
    <dbReference type="NCBI Taxonomy" id="2896528"/>
    <lineage>
        <taxon>Bacteria</taxon>
        <taxon>Pseudomonadati</taxon>
        <taxon>Pseudomonadota</taxon>
        <taxon>Gammaproteobacteria</taxon>
        <taxon>Legionellales</taxon>
        <taxon>Legionellaceae</taxon>
        <taxon>Legionella</taxon>
    </lineage>
</organism>
<dbReference type="InterPro" id="IPR043129">
    <property type="entry name" value="ATPase_NBD"/>
</dbReference>
<sequence length="830" mass="91561">MKYIGIDLGTTNSAICSYDGVSVTLYKSPEQNDVTPSAIFVDRRGNKYLGQRAYDNAAKNPDNAATKFKRMMGTSTPIKLSAVDLIFTPEDCSAEIIKLCFGYLPEEIRNSDDTGTVITVPASFNQMQKDATLAAAEMAGLGKIALMQEPVAAVMSVMKQRTGDGIFLVFDLGGGTLDIAIAESISSRVSLLAHGGVAMCGGTDFDRAILDNIVKPWLFTNFDLPEDLGGNQKYKTLLRMCLWASEKAKIDLSAKDETVISLTETDIGIVDESGAEIYVDIPFTRNLLDELIQEKINESIHAARDTLDKAGLSPNDIERIVFVGGPTQYKPLRDRVSFELGIAASTDVNPMTAVAEGAAVFAESIDWDSESRGRKNARGTITTGGKLNLSFNYIARTPDYKATVIAKLDGQVVSGSEFQIDSMDTGWSSGRMRLEDGATLELNLAKPGENTFKIFVFDGSGGSISLIQNKIIISRTAASIDAIPASHSIGVEAQEKIGGRLILEYLVLEGDHLPKKGKKFFKASESLTAGSTDSIKFKIWEGGISDPVSDNRFIGMFEIKGSDFEEGMIAAGADLVCEYEVLDSGNIVIEVTVPSIGGLFHSGRNFYSRQDGQIDYTKALKLVKSQSSHVMQRIEEMSSKINEPRLDQAREKLNRNEALKSNESDPETIKQAMDNVQEVKRLLAIIRKEHLKDIRRLELDNVLKLFDDLVREHARPSEESSYDNLVRTTLRVIENNGGDFEAHISELRHRNFVILWRQDWFIINRFKWLSEDTHLFADAGEHNQLVIMGTEALKANDIEKLRKVVNKLDSIRIDSDDESEMIAGANIVRV</sequence>
<dbReference type="PROSITE" id="PS00297">
    <property type="entry name" value="HSP70_1"/>
    <property type="match status" value="1"/>
</dbReference>
<dbReference type="Pfam" id="PF00012">
    <property type="entry name" value="HSP70"/>
    <property type="match status" value="1"/>
</dbReference>
<proteinExistence type="inferred from homology"/>
<reference evidence="4" key="1">
    <citation type="submission" date="2021-11" db="EMBL/GenBank/DDBJ databases">
        <title>Legionella maioricencis sp. nov., a new species isolated from hot water samples in Mallorca.</title>
        <authorList>
            <person name="Crespi S."/>
            <person name="Drasar V."/>
            <person name="Salva-Serra F."/>
            <person name="Jaen-Luchoro D."/>
            <person name="Pineiro-Iglesias B."/>
            <person name="Aliaga F."/>
            <person name="Fernandez-Juarez V."/>
            <person name="Coll G."/>
            <person name="Moore E.R.B."/>
            <person name="Bennasar-Figueras A."/>
        </authorList>
    </citation>
    <scope>NUCLEOTIDE SEQUENCE</scope>
    <source>
        <strain evidence="4">HCPI-6</strain>
    </source>
</reference>
<dbReference type="SUPFAM" id="SSF53067">
    <property type="entry name" value="Actin-like ATPase domain"/>
    <property type="match status" value="2"/>
</dbReference>
<dbReference type="GO" id="GO:0140662">
    <property type="term" value="F:ATP-dependent protein folding chaperone"/>
    <property type="evidence" value="ECO:0007669"/>
    <property type="project" value="InterPro"/>
</dbReference>
<comment type="similarity">
    <text evidence="1">Belongs to the heat shock protein 70 family.</text>
</comment>
<keyword evidence="5" id="KW-1185">Reference proteome</keyword>
<evidence type="ECO:0000313" key="4">
    <source>
        <dbReference type="EMBL" id="MCL9685753.1"/>
    </source>
</evidence>
<dbReference type="GO" id="GO:0005524">
    <property type="term" value="F:ATP binding"/>
    <property type="evidence" value="ECO:0007669"/>
    <property type="project" value="UniProtKB-KW"/>
</dbReference>
<evidence type="ECO:0000256" key="1">
    <source>
        <dbReference type="ARBA" id="ARBA00007381"/>
    </source>
</evidence>
<evidence type="ECO:0000256" key="3">
    <source>
        <dbReference type="ARBA" id="ARBA00022840"/>
    </source>
</evidence>
<protein>
    <submittedName>
        <fullName evidence="4">Hsp70 family protein</fullName>
    </submittedName>
</protein>
<accession>A0A9X2D3F3</accession>
<dbReference type="PRINTS" id="PR00301">
    <property type="entry name" value="HEATSHOCK70"/>
</dbReference>
<evidence type="ECO:0000313" key="5">
    <source>
        <dbReference type="Proteomes" id="UP001139721"/>
    </source>
</evidence>
<dbReference type="CDD" id="cd24029">
    <property type="entry name" value="ASKHA_NBD_HSP70_DnaK_HscA_HscC"/>
    <property type="match status" value="1"/>
</dbReference>
<dbReference type="Gene3D" id="3.30.420.40">
    <property type="match status" value="2"/>
</dbReference>
<dbReference type="FunFam" id="3.30.420.40:FF:000028">
    <property type="entry name" value="heat shock 70 kDa protein-like"/>
    <property type="match status" value="1"/>
</dbReference>
<evidence type="ECO:0000256" key="2">
    <source>
        <dbReference type="ARBA" id="ARBA00022741"/>
    </source>
</evidence>
<keyword evidence="2" id="KW-0547">Nucleotide-binding</keyword>
<dbReference type="RefSeq" id="WP_250420643.1">
    <property type="nucleotide sequence ID" value="NZ_JAJKBJ010000037.1"/>
</dbReference>
<dbReference type="EMBL" id="JAJKBJ010000037">
    <property type="protein sequence ID" value="MCL9685753.1"/>
    <property type="molecule type" value="Genomic_DNA"/>
</dbReference>
<name>A0A9X2D3F3_9GAMM</name>